<evidence type="ECO:0000313" key="2">
    <source>
        <dbReference type="Proteomes" id="UP001066276"/>
    </source>
</evidence>
<dbReference type="EMBL" id="JANPWB010000005">
    <property type="protein sequence ID" value="KAJ1188100.1"/>
    <property type="molecule type" value="Genomic_DNA"/>
</dbReference>
<organism evidence="1 2">
    <name type="scientific">Pleurodeles waltl</name>
    <name type="common">Iberian ribbed newt</name>
    <dbReference type="NCBI Taxonomy" id="8319"/>
    <lineage>
        <taxon>Eukaryota</taxon>
        <taxon>Metazoa</taxon>
        <taxon>Chordata</taxon>
        <taxon>Craniata</taxon>
        <taxon>Vertebrata</taxon>
        <taxon>Euteleostomi</taxon>
        <taxon>Amphibia</taxon>
        <taxon>Batrachia</taxon>
        <taxon>Caudata</taxon>
        <taxon>Salamandroidea</taxon>
        <taxon>Salamandridae</taxon>
        <taxon>Pleurodelinae</taxon>
        <taxon>Pleurodeles</taxon>
    </lineage>
</organism>
<dbReference type="Proteomes" id="UP001066276">
    <property type="component" value="Chromosome 3_1"/>
</dbReference>
<sequence>MDYRQECLRLLSDTTYYAPLIQDPTNVLLSQIKAMVEEAKANAWTFRYYASTQCILRLSEGYASLRCLVSTWDGKPSLLCDLCLTMPSRATYWVSDLDD</sequence>
<accession>A0AAV7UI95</accession>
<comment type="caution">
    <text evidence="1">The sequence shown here is derived from an EMBL/GenBank/DDBJ whole genome shotgun (WGS) entry which is preliminary data.</text>
</comment>
<protein>
    <submittedName>
        <fullName evidence="1">Uncharacterized protein</fullName>
    </submittedName>
</protein>
<keyword evidence="2" id="KW-1185">Reference proteome</keyword>
<reference evidence="1" key="1">
    <citation type="journal article" date="2022" name="bioRxiv">
        <title>Sequencing and chromosome-scale assembly of the giantPleurodeles waltlgenome.</title>
        <authorList>
            <person name="Brown T."/>
            <person name="Elewa A."/>
            <person name="Iarovenko S."/>
            <person name="Subramanian E."/>
            <person name="Araus A.J."/>
            <person name="Petzold A."/>
            <person name="Susuki M."/>
            <person name="Suzuki K.-i.T."/>
            <person name="Hayashi T."/>
            <person name="Toyoda A."/>
            <person name="Oliveira C."/>
            <person name="Osipova E."/>
            <person name="Leigh N.D."/>
            <person name="Simon A."/>
            <person name="Yun M.H."/>
        </authorList>
    </citation>
    <scope>NUCLEOTIDE SEQUENCE</scope>
    <source>
        <strain evidence="1">20211129_DDA</strain>
        <tissue evidence="1">Liver</tissue>
    </source>
</reference>
<proteinExistence type="predicted"/>
<gene>
    <name evidence="1" type="ORF">NDU88_004865</name>
</gene>
<evidence type="ECO:0000313" key="1">
    <source>
        <dbReference type="EMBL" id="KAJ1188100.1"/>
    </source>
</evidence>
<name>A0AAV7UI95_PLEWA</name>
<dbReference type="AlphaFoldDB" id="A0AAV7UI95"/>